<protein>
    <submittedName>
        <fullName evidence="1">Uncharacterized protein</fullName>
    </submittedName>
</protein>
<dbReference type="PaxDb" id="411902-CLOBOL_00912"/>
<accession>A8RJH1</accession>
<dbReference type="HOGENOM" id="CLU_3231674_0_0_9"/>
<sequence>MFLKLSRISLLWGGYFILNYFIYQKGRPEIAKISNRHFQDSLL</sequence>
<dbReference type="Proteomes" id="UP000005396">
    <property type="component" value="Unassembled WGS sequence"/>
</dbReference>
<evidence type="ECO:0000313" key="1">
    <source>
        <dbReference type="EMBL" id="EDP18550.1"/>
    </source>
</evidence>
<name>A8RJH1_ENTBW</name>
<evidence type="ECO:0000313" key="2">
    <source>
        <dbReference type="Proteomes" id="UP000005396"/>
    </source>
</evidence>
<reference evidence="1 2" key="1">
    <citation type="submission" date="2007-08" db="EMBL/GenBank/DDBJ databases">
        <authorList>
            <person name="Fulton L."/>
            <person name="Clifton S."/>
            <person name="Fulton B."/>
            <person name="Xu J."/>
            <person name="Minx P."/>
            <person name="Pepin K.H."/>
            <person name="Johnson M."/>
            <person name="Thiruvilangam P."/>
            <person name="Bhonagiri V."/>
            <person name="Nash W.E."/>
            <person name="Mardis E.R."/>
            <person name="Wilson R.K."/>
        </authorList>
    </citation>
    <scope>NUCLEOTIDE SEQUENCE [LARGE SCALE GENOMIC DNA]</scope>
    <source>
        <strain evidence="2">ATCC BAA-613 / DSM 15670 / CCUG 46953 / JCM 12243 / WAL 16351</strain>
    </source>
</reference>
<dbReference type="EMBL" id="ABCC02000011">
    <property type="protein sequence ID" value="EDP18550.1"/>
    <property type="molecule type" value="Genomic_DNA"/>
</dbReference>
<reference evidence="1 2" key="2">
    <citation type="submission" date="2007-09" db="EMBL/GenBank/DDBJ databases">
        <title>Draft genome sequence of Clostridium bolteae (ATCC BAA-613).</title>
        <authorList>
            <person name="Sudarsanam P."/>
            <person name="Ley R."/>
            <person name="Guruge J."/>
            <person name="Turnbaugh P.J."/>
            <person name="Mahowald M."/>
            <person name="Liep D."/>
            <person name="Gordon J."/>
        </authorList>
    </citation>
    <scope>NUCLEOTIDE SEQUENCE [LARGE SCALE GENOMIC DNA]</scope>
    <source>
        <strain evidence="2">ATCC BAA-613 / DSM 15670 / CCUG 46953 / JCM 12243 / WAL 16351</strain>
    </source>
</reference>
<dbReference type="AlphaFoldDB" id="A8RJH1"/>
<organism evidence="1 2">
    <name type="scientific">Enterocloster bolteae (strain ATCC BAA-613 / DSM 15670 / CCUG 46953 / JCM 12243 / WAL 16351)</name>
    <name type="common">Clostridium bolteae</name>
    <dbReference type="NCBI Taxonomy" id="411902"/>
    <lineage>
        <taxon>Bacteria</taxon>
        <taxon>Bacillati</taxon>
        <taxon>Bacillota</taxon>
        <taxon>Clostridia</taxon>
        <taxon>Lachnospirales</taxon>
        <taxon>Lachnospiraceae</taxon>
        <taxon>Enterocloster</taxon>
    </lineage>
</organism>
<gene>
    <name evidence="1" type="ORF">CLOBOL_00912</name>
</gene>
<comment type="caution">
    <text evidence="1">The sequence shown here is derived from an EMBL/GenBank/DDBJ whole genome shotgun (WGS) entry which is preliminary data.</text>
</comment>
<proteinExistence type="predicted"/>